<evidence type="ECO:0000313" key="4">
    <source>
        <dbReference type="EMBL" id="WUQ10886.1"/>
    </source>
</evidence>
<reference evidence="4" key="1">
    <citation type="submission" date="2022-10" db="EMBL/GenBank/DDBJ databases">
        <title>The complete genomes of actinobacterial strains from the NBC collection.</title>
        <authorList>
            <person name="Joergensen T.S."/>
            <person name="Alvarez Arevalo M."/>
            <person name="Sterndorff E.B."/>
            <person name="Faurdal D."/>
            <person name="Vuksanovic O."/>
            <person name="Mourched A.-S."/>
            <person name="Charusanti P."/>
            <person name="Shaw S."/>
            <person name="Blin K."/>
            <person name="Weber T."/>
        </authorList>
    </citation>
    <scope>NUCLEOTIDE SEQUENCE</scope>
    <source>
        <strain evidence="4">NBC_00248</strain>
    </source>
</reference>
<organism evidence="4 5">
    <name type="scientific">Streptomyces virginiae</name>
    <name type="common">Streptomyces cinnamonensis</name>
    <dbReference type="NCBI Taxonomy" id="1961"/>
    <lineage>
        <taxon>Bacteria</taxon>
        <taxon>Bacillati</taxon>
        <taxon>Actinomycetota</taxon>
        <taxon>Actinomycetes</taxon>
        <taxon>Kitasatosporales</taxon>
        <taxon>Streptomycetaceae</taxon>
        <taxon>Streptomyces</taxon>
    </lineage>
</organism>
<keyword evidence="4" id="KW-0540">Nuclease</keyword>
<protein>
    <submittedName>
        <fullName evidence="4">Restriction endonuclease</fullName>
    </submittedName>
</protein>
<feature type="transmembrane region" description="Helical" evidence="2">
    <location>
        <begin position="21"/>
        <end position="42"/>
    </location>
</feature>
<keyword evidence="2" id="KW-1133">Transmembrane helix</keyword>
<evidence type="ECO:0000256" key="1">
    <source>
        <dbReference type="SAM" id="MobiDB-lite"/>
    </source>
</evidence>
<keyword evidence="2" id="KW-0812">Transmembrane</keyword>
<dbReference type="InterPro" id="IPR011335">
    <property type="entry name" value="Restrct_endonuc-II-like"/>
</dbReference>
<sequence>MATSGSRRDDAGDGAASVGRDVVLAVGLLGICLGGLAVFVRTTVGTGTGGGTPVMPIATVIVLVAGMALARWALAPVRRRAPTSPGTAYAAAVYPQKLAYPVPADPSATTALLVPPAAARPVADPADVPELGPDALDHSAVDADGFEHAIAALCARDGCLQVEVVGGAGDLGADVIATTADGLRVVVQCKHYGDGNRVGSQDLQRFGGTCFAVHEADVAVVVTTSSFTAPAEDYAATCGIVCVDGDDLAAWTESRTPPPWETAAPELPQPGAPADAEVQA</sequence>
<dbReference type="SUPFAM" id="SSF52980">
    <property type="entry name" value="Restriction endonuclease-like"/>
    <property type="match status" value="1"/>
</dbReference>
<keyword evidence="5" id="KW-1185">Reference proteome</keyword>
<dbReference type="Pfam" id="PF04471">
    <property type="entry name" value="Mrr_cat"/>
    <property type="match status" value="1"/>
</dbReference>
<evidence type="ECO:0000313" key="5">
    <source>
        <dbReference type="Proteomes" id="UP001432039"/>
    </source>
</evidence>
<dbReference type="Gene3D" id="3.40.1350.10">
    <property type="match status" value="1"/>
</dbReference>
<dbReference type="Proteomes" id="UP001432039">
    <property type="component" value="Chromosome"/>
</dbReference>
<dbReference type="PANTHER" id="PTHR30015">
    <property type="entry name" value="MRR RESTRICTION SYSTEM PROTEIN"/>
    <property type="match status" value="1"/>
</dbReference>
<dbReference type="InterPro" id="IPR011856">
    <property type="entry name" value="tRNA_endonuc-like_dom_sf"/>
</dbReference>
<feature type="transmembrane region" description="Helical" evidence="2">
    <location>
        <begin position="54"/>
        <end position="74"/>
    </location>
</feature>
<evidence type="ECO:0000259" key="3">
    <source>
        <dbReference type="Pfam" id="PF04471"/>
    </source>
</evidence>
<dbReference type="EMBL" id="CP108090">
    <property type="protein sequence ID" value="WUQ10886.1"/>
    <property type="molecule type" value="Genomic_DNA"/>
</dbReference>
<proteinExistence type="predicted"/>
<evidence type="ECO:0000256" key="2">
    <source>
        <dbReference type="SAM" id="Phobius"/>
    </source>
</evidence>
<feature type="region of interest" description="Disordered" evidence="1">
    <location>
        <begin position="253"/>
        <end position="280"/>
    </location>
</feature>
<dbReference type="GO" id="GO:0004519">
    <property type="term" value="F:endonuclease activity"/>
    <property type="evidence" value="ECO:0007669"/>
    <property type="project" value="UniProtKB-KW"/>
</dbReference>
<keyword evidence="4" id="KW-0255">Endonuclease</keyword>
<keyword evidence="2" id="KW-0472">Membrane</keyword>
<dbReference type="PANTHER" id="PTHR30015:SF6">
    <property type="entry name" value="SLL1429 PROTEIN"/>
    <property type="match status" value="1"/>
</dbReference>
<dbReference type="InterPro" id="IPR007560">
    <property type="entry name" value="Restrct_endonuc_IV_Mrr"/>
</dbReference>
<gene>
    <name evidence="4" type="ORF">OG517_05285</name>
</gene>
<keyword evidence="4" id="KW-0378">Hydrolase</keyword>
<name>A0ABZ1T6Y3_STRVG</name>
<feature type="domain" description="Restriction endonuclease type IV Mrr" evidence="3">
    <location>
        <begin position="140"/>
        <end position="251"/>
    </location>
</feature>
<dbReference type="RefSeq" id="WP_328960411.1">
    <property type="nucleotide sequence ID" value="NZ_CP108090.1"/>
</dbReference>
<accession>A0ABZ1T6Y3</accession>
<dbReference type="InterPro" id="IPR052906">
    <property type="entry name" value="Type_IV_Methyl-Rstrct_Enzyme"/>
</dbReference>